<proteinExistence type="predicted"/>
<feature type="coiled-coil region" evidence="1">
    <location>
        <begin position="183"/>
        <end position="267"/>
    </location>
</feature>
<dbReference type="EMBL" id="JAICCE010000024">
    <property type="protein sequence ID" value="KAG9260485.1"/>
    <property type="molecule type" value="Genomic_DNA"/>
</dbReference>
<dbReference type="InterPro" id="IPR029236">
    <property type="entry name" value="DUF4618"/>
</dbReference>
<dbReference type="OMA" id="CNHEDFL"/>
<evidence type="ECO:0000256" key="2">
    <source>
        <dbReference type="SAM" id="MobiDB-lite"/>
    </source>
</evidence>
<gene>
    <name evidence="4" type="primary">c24h20orf96</name>
    <name evidence="3" type="ORF">AMEX_G26750</name>
</gene>
<evidence type="ECO:0000256" key="1">
    <source>
        <dbReference type="SAM" id="Coils"/>
    </source>
</evidence>
<dbReference type="AlphaFoldDB" id="A0A8B9JTF0"/>
<reference evidence="4" key="2">
    <citation type="submission" date="2025-05" db="UniProtKB">
        <authorList>
            <consortium name="Ensembl"/>
        </authorList>
    </citation>
    <scope>IDENTIFICATION</scope>
</reference>
<reference evidence="3 6" key="1">
    <citation type="submission" date="2021-07" db="EMBL/GenBank/DDBJ databases">
        <authorList>
            <person name="Imarazene B."/>
            <person name="Zahm M."/>
            <person name="Klopp C."/>
            <person name="Cabau C."/>
            <person name="Beille S."/>
            <person name="Jouanno E."/>
            <person name="Castinel A."/>
            <person name="Lluch J."/>
            <person name="Gil L."/>
            <person name="Kuchtly C."/>
            <person name="Lopez Roques C."/>
            <person name="Donnadieu C."/>
            <person name="Parrinello H."/>
            <person name="Journot L."/>
            <person name="Du K."/>
            <person name="Schartl M."/>
            <person name="Retaux S."/>
            <person name="Guiguen Y."/>
        </authorList>
    </citation>
    <scope>NUCLEOTIDE SEQUENCE [LARGE SCALE GENOMIC DNA]</scope>
    <source>
        <strain evidence="3">Pach_M1</strain>
        <tissue evidence="3">Testis</tissue>
    </source>
</reference>
<dbReference type="PANTHER" id="PTHR28574:SF1">
    <property type="entry name" value="RIKEN CDNA 6820408C15 GENE"/>
    <property type="match status" value="1"/>
</dbReference>
<keyword evidence="1" id="KW-0175">Coiled coil</keyword>
<evidence type="ECO:0000313" key="3">
    <source>
        <dbReference type="EMBL" id="KAG9260485.1"/>
    </source>
</evidence>
<protein>
    <submittedName>
        <fullName evidence="3 4">Myosin-1-like</fullName>
    </submittedName>
</protein>
<evidence type="ECO:0000313" key="5">
    <source>
        <dbReference type="Proteomes" id="UP000694621"/>
    </source>
</evidence>
<dbReference type="OrthoDB" id="10003267at2759"/>
<sequence length="342" mass="39072">MNKVSQQVLLSSLREELQTVDYSKWERTKTFRSNGLKSTKPKIVHWSASCPDHKEARSSHRPITGRGGNTTQPNEKKHLQPEKSGAPAASSRLSRRTLKNTKKEHQESISRSDQIQTLELLIRLQRWSIADMGRRCEDLQEANQKVIRDIENTERDSFSSVRESLNLHQKLGNSVSALKRWSDQQIRQAKSDLKNELEEAENHLSGLQAQLKAVTADVADAQAKLRCLKTYKDMEYPVKALQITEMKRELEMLKQVQQAEYEEVKRLCQAEMTRLETQLIQRQHEVMSATAQQKLSQIPPAVIRMAAQNRAMKAEIDSYKKSTYVDISTDLTEISIGSDCAS</sequence>
<dbReference type="Proteomes" id="UP000752171">
    <property type="component" value="Unassembled WGS sequence"/>
</dbReference>
<dbReference type="GeneID" id="103042306"/>
<organism evidence="4 5">
    <name type="scientific">Astyanax mexicanus</name>
    <name type="common">Blind cave fish</name>
    <name type="synonym">Astyanax fasciatus mexicanus</name>
    <dbReference type="NCBI Taxonomy" id="7994"/>
    <lineage>
        <taxon>Eukaryota</taxon>
        <taxon>Metazoa</taxon>
        <taxon>Chordata</taxon>
        <taxon>Craniata</taxon>
        <taxon>Vertebrata</taxon>
        <taxon>Euteleostomi</taxon>
        <taxon>Actinopterygii</taxon>
        <taxon>Neopterygii</taxon>
        <taxon>Teleostei</taxon>
        <taxon>Ostariophysi</taxon>
        <taxon>Characiformes</taxon>
        <taxon>Characoidei</taxon>
        <taxon>Acestrorhamphidae</taxon>
        <taxon>Acestrorhamphinae</taxon>
        <taxon>Astyanax</taxon>
    </lineage>
</organism>
<dbReference type="PANTHER" id="PTHR28574">
    <property type="entry name" value="RIKEN CDNA 6820408C15"/>
    <property type="match status" value="1"/>
</dbReference>
<dbReference type="Pfam" id="PF15397">
    <property type="entry name" value="DUF4618"/>
    <property type="match status" value="1"/>
</dbReference>
<dbReference type="Ensembl" id="ENSAMXT00005028727.1">
    <property type="protein sequence ID" value="ENSAMXP00005026075.1"/>
    <property type="gene ID" value="ENSAMXG00005013178.1"/>
</dbReference>
<feature type="coiled-coil region" evidence="1">
    <location>
        <begin position="129"/>
        <end position="156"/>
    </location>
</feature>
<name>A0A8B9JTF0_ASTMX</name>
<evidence type="ECO:0000313" key="6">
    <source>
        <dbReference type="Proteomes" id="UP000752171"/>
    </source>
</evidence>
<evidence type="ECO:0000313" key="4">
    <source>
        <dbReference type="Ensembl" id="ENSAMXP00005026075.1"/>
    </source>
</evidence>
<feature type="region of interest" description="Disordered" evidence="2">
    <location>
        <begin position="47"/>
        <end position="110"/>
    </location>
</feature>
<dbReference type="KEGG" id="amex:103042306"/>
<dbReference type="Proteomes" id="UP000694621">
    <property type="component" value="Unplaced"/>
</dbReference>
<accession>A0A8B9JTF0</accession>
<feature type="compositionally biased region" description="Basic and acidic residues" evidence="2">
    <location>
        <begin position="101"/>
        <end position="110"/>
    </location>
</feature>